<dbReference type="RefSeq" id="WP_217677555.1">
    <property type="nucleotide sequence ID" value="NZ_JAHRVA010000003.1"/>
</dbReference>
<dbReference type="Pfam" id="PF00491">
    <property type="entry name" value="Arginase"/>
    <property type="match status" value="1"/>
</dbReference>
<sequence>MPEASPLRQLTSFMGVPHANEPGKAMAVILGLPFDCGNHPTRVGSRLGPSSIREQSLLLRAYDGDTGINPLSSLNLVDLGDADVVSGEIENAYEVIEAAMKIALSNGAVPVIFGGDGAIALPQMRALSKRYDDLCVLHIDAHTDAYPIDGYNNATPFSRAFEEGLVNARRSFHIGTRRSHLVPGVYDYGRQLGYSIISMELMMQMGIPQIFSKVRDTIQDRPVYLCFDMDFFDPSVAPGVCTPAWGGASAREGLEVIRNLSGLNIVAIDINTISPPHDVGGMSAYLAATVAYELLLMLALGTIGRNVVERGQS</sequence>
<evidence type="ECO:0000313" key="5">
    <source>
        <dbReference type="Proteomes" id="UP000752297"/>
    </source>
</evidence>
<proteinExistence type="inferred from homology"/>
<keyword evidence="5" id="KW-1185">Reference proteome</keyword>
<dbReference type="GO" id="GO:0033389">
    <property type="term" value="P:putrescine biosynthetic process from arginine, via agmatine"/>
    <property type="evidence" value="ECO:0007669"/>
    <property type="project" value="TreeGrafter"/>
</dbReference>
<reference evidence="4 5" key="1">
    <citation type="submission" date="2021-06" db="EMBL/GenBank/DDBJ databases">
        <title>Falsochrobactrum tianjin sp.nov., a new petroleum-degrading bacteria isolated from oily soils.</title>
        <authorList>
            <person name="Chen G."/>
            <person name="Chen H."/>
            <person name="Tian J."/>
            <person name="Qing J."/>
            <person name="Zhong L."/>
            <person name="Ma W."/>
            <person name="Song Y."/>
            <person name="Cui X."/>
            <person name="Yan B."/>
        </authorList>
    </citation>
    <scope>NUCLEOTIDE SEQUENCE [LARGE SCALE GENOMIC DNA]</scope>
    <source>
        <strain evidence="4 5">TDYN1</strain>
    </source>
</reference>
<dbReference type="EMBL" id="JAHRVA010000003">
    <property type="protein sequence ID" value="MBV2143557.1"/>
    <property type="molecule type" value="Genomic_DNA"/>
</dbReference>
<keyword evidence="2" id="KW-0378">Hydrolase</keyword>
<dbReference type="PROSITE" id="PS51409">
    <property type="entry name" value="ARGINASE_2"/>
    <property type="match status" value="1"/>
</dbReference>
<evidence type="ECO:0000256" key="1">
    <source>
        <dbReference type="ARBA" id="ARBA00022723"/>
    </source>
</evidence>
<dbReference type="PANTHER" id="PTHR11358:SF26">
    <property type="entry name" value="GUANIDINO ACID HYDROLASE, MITOCHONDRIAL"/>
    <property type="match status" value="1"/>
</dbReference>
<evidence type="ECO:0000256" key="2">
    <source>
        <dbReference type="ARBA" id="ARBA00022801"/>
    </source>
</evidence>
<dbReference type="GO" id="GO:0046872">
    <property type="term" value="F:metal ion binding"/>
    <property type="evidence" value="ECO:0007669"/>
    <property type="project" value="UniProtKB-KW"/>
</dbReference>
<evidence type="ECO:0000313" key="4">
    <source>
        <dbReference type="EMBL" id="MBV2143557.1"/>
    </source>
</evidence>
<gene>
    <name evidence="4" type="ORF">KUG47_08605</name>
</gene>
<organism evidence="4 5">
    <name type="scientific">Falsochrobactrum tianjinense</name>
    <dbReference type="NCBI Taxonomy" id="2706015"/>
    <lineage>
        <taxon>Bacteria</taxon>
        <taxon>Pseudomonadati</taxon>
        <taxon>Pseudomonadota</taxon>
        <taxon>Alphaproteobacteria</taxon>
        <taxon>Hyphomicrobiales</taxon>
        <taxon>Brucellaceae</taxon>
        <taxon>Falsochrobactrum</taxon>
    </lineage>
</organism>
<dbReference type="AlphaFoldDB" id="A0A949PLQ4"/>
<dbReference type="PIRSF" id="PIRSF036979">
    <property type="entry name" value="Arginase"/>
    <property type="match status" value="1"/>
</dbReference>
<evidence type="ECO:0000256" key="3">
    <source>
        <dbReference type="PROSITE-ProRule" id="PRU00742"/>
    </source>
</evidence>
<dbReference type="InterPro" id="IPR006035">
    <property type="entry name" value="Ureohydrolase"/>
</dbReference>
<protein>
    <submittedName>
        <fullName evidence="4">Arginase family protein</fullName>
    </submittedName>
</protein>
<comment type="caution">
    <text evidence="4">The sequence shown here is derived from an EMBL/GenBank/DDBJ whole genome shotgun (WGS) entry which is preliminary data.</text>
</comment>
<dbReference type="GO" id="GO:0008783">
    <property type="term" value="F:agmatinase activity"/>
    <property type="evidence" value="ECO:0007669"/>
    <property type="project" value="TreeGrafter"/>
</dbReference>
<dbReference type="Proteomes" id="UP000752297">
    <property type="component" value="Unassembled WGS sequence"/>
</dbReference>
<accession>A0A949PLQ4</accession>
<keyword evidence="1" id="KW-0479">Metal-binding</keyword>
<comment type="similarity">
    <text evidence="3">Belongs to the arginase family.</text>
</comment>
<name>A0A949PLQ4_9HYPH</name>
<dbReference type="PANTHER" id="PTHR11358">
    <property type="entry name" value="ARGINASE/AGMATINASE"/>
    <property type="match status" value="1"/>
</dbReference>